<proteinExistence type="predicted"/>
<dbReference type="AlphaFoldDB" id="A0A0E9U4Q2"/>
<reference evidence="1" key="2">
    <citation type="journal article" date="2015" name="Fish Shellfish Immunol.">
        <title>Early steps in the European eel (Anguilla anguilla)-Vibrio vulnificus interaction in the gills: Role of the RtxA13 toxin.</title>
        <authorList>
            <person name="Callol A."/>
            <person name="Pajuelo D."/>
            <person name="Ebbesson L."/>
            <person name="Teles M."/>
            <person name="MacKenzie S."/>
            <person name="Amaro C."/>
        </authorList>
    </citation>
    <scope>NUCLEOTIDE SEQUENCE</scope>
</reference>
<accession>A0A0E9U4Q2</accession>
<organism evidence="1">
    <name type="scientific">Anguilla anguilla</name>
    <name type="common">European freshwater eel</name>
    <name type="synonym">Muraena anguilla</name>
    <dbReference type="NCBI Taxonomy" id="7936"/>
    <lineage>
        <taxon>Eukaryota</taxon>
        <taxon>Metazoa</taxon>
        <taxon>Chordata</taxon>
        <taxon>Craniata</taxon>
        <taxon>Vertebrata</taxon>
        <taxon>Euteleostomi</taxon>
        <taxon>Actinopterygii</taxon>
        <taxon>Neopterygii</taxon>
        <taxon>Teleostei</taxon>
        <taxon>Anguilliformes</taxon>
        <taxon>Anguillidae</taxon>
        <taxon>Anguilla</taxon>
    </lineage>
</organism>
<name>A0A0E9U4Q2_ANGAN</name>
<dbReference type="EMBL" id="GBXM01048417">
    <property type="protein sequence ID" value="JAH60160.1"/>
    <property type="molecule type" value="Transcribed_RNA"/>
</dbReference>
<sequence>MRRICPVCIRLGCCFSCICNRPALIWINHR</sequence>
<reference evidence="1" key="1">
    <citation type="submission" date="2014-11" db="EMBL/GenBank/DDBJ databases">
        <authorList>
            <person name="Amaro Gonzalez C."/>
        </authorList>
    </citation>
    <scope>NUCLEOTIDE SEQUENCE</scope>
</reference>
<protein>
    <submittedName>
        <fullName evidence="1">Uncharacterized protein</fullName>
    </submittedName>
</protein>
<evidence type="ECO:0000313" key="1">
    <source>
        <dbReference type="EMBL" id="JAH60160.1"/>
    </source>
</evidence>